<reference evidence="1" key="1">
    <citation type="submission" date="2021-02" db="EMBL/GenBank/DDBJ databases">
        <authorList>
            <person name="Bekaert M."/>
        </authorList>
    </citation>
    <scope>NUCLEOTIDE SEQUENCE</scope>
    <source>
        <strain evidence="1">IoA-00</strain>
    </source>
</reference>
<keyword evidence="2" id="KW-1185">Reference proteome</keyword>
<dbReference type="Proteomes" id="UP000675881">
    <property type="component" value="Chromosome 13"/>
</dbReference>
<dbReference type="OrthoDB" id="6772952at2759"/>
<gene>
    <name evidence="1" type="ORF">LSAA_4254</name>
</gene>
<evidence type="ECO:0000313" key="1">
    <source>
        <dbReference type="EMBL" id="CAF2833678.1"/>
    </source>
</evidence>
<name>A0A7R8CNW8_LEPSM</name>
<dbReference type="EMBL" id="HG994592">
    <property type="protein sequence ID" value="CAF2833678.1"/>
    <property type="molecule type" value="Genomic_DNA"/>
</dbReference>
<accession>A0A7R8CNW8</accession>
<organism evidence="1 2">
    <name type="scientific">Lepeophtheirus salmonis</name>
    <name type="common">Salmon louse</name>
    <name type="synonym">Caligus salmonis</name>
    <dbReference type="NCBI Taxonomy" id="72036"/>
    <lineage>
        <taxon>Eukaryota</taxon>
        <taxon>Metazoa</taxon>
        <taxon>Ecdysozoa</taxon>
        <taxon>Arthropoda</taxon>
        <taxon>Crustacea</taxon>
        <taxon>Multicrustacea</taxon>
        <taxon>Hexanauplia</taxon>
        <taxon>Copepoda</taxon>
        <taxon>Siphonostomatoida</taxon>
        <taxon>Caligidae</taxon>
        <taxon>Lepeophtheirus</taxon>
    </lineage>
</organism>
<sequence>MQSVTSRGERLYVYHRLWVNSRKSTVQSASRDRKSASTFSFVGIQQKSDQIYLPSSFLHILNATSDNILLQFCKSYISNTIQGNFSTAITSTRDARAFAKLSVNGRRIKFLLDLGANVNILRNFLVRKSVDRRNAGSFKVLGGRVVPAKGSVTLPVKYNGSSKDKFQFLVTDVRQAIPGFKSCINLGLLSINHDDPIRENDSADMFMCMVIDVSSVKEDELLNVTPKDDSLSLAIEAAISAGEKSPGPLLFGRPIGTRINAMIQLTSISEDRTAKFRPNMNFSVVEPMIVEEDLNE</sequence>
<proteinExistence type="predicted"/>
<dbReference type="AlphaFoldDB" id="A0A7R8CNW8"/>
<protein>
    <submittedName>
        <fullName evidence="1">(salmon louse) hypothetical protein</fullName>
    </submittedName>
</protein>
<evidence type="ECO:0000313" key="2">
    <source>
        <dbReference type="Proteomes" id="UP000675881"/>
    </source>
</evidence>
<dbReference type="InterPro" id="IPR021109">
    <property type="entry name" value="Peptidase_aspartic_dom_sf"/>
</dbReference>
<dbReference type="SUPFAM" id="SSF50630">
    <property type="entry name" value="Acid proteases"/>
    <property type="match status" value="1"/>
</dbReference>